<accession>A0A564VES8</accession>
<keyword evidence="1" id="KW-0472">Membrane</keyword>
<protein>
    <submittedName>
        <fullName evidence="2">Uncharacterized protein</fullName>
    </submittedName>
</protein>
<keyword evidence="1" id="KW-0812">Transmembrane</keyword>
<sequence>MRLTGENGIGHRHTFALNRASLGVCCALIAYCVVAETLLRWQSWHVLSYLLIPCLALVSLVLLPFMPQSGAWLAVTLYCVGPVSPFPMSYSYKCARHFERG</sequence>
<gene>
    <name evidence="2" type="ORF">BLJG463_00799</name>
</gene>
<feature type="transmembrane region" description="Helical" evidence="1">
    <location>
        <begin position="46"/>
        <end position="65"/>
    </location>
</feature>
<reference evidence="2 3" key="1">
    <citation type="submission" date="2019-07" db="EMBL/GenBank/DDBJ databases">
        <authorList>
            <person name="Hibberd C M."/>
            <person name="Gehrig L. J."/>
            <person name="Chang H.-W."/>
            <person name="Venkatesh S."/>
        </authorList>
    </citation>
    <scope>NUCLEOTIDE SEQUENCE [LARGE SCALE GENOMIC DNA]</scope>
    <source>
        <strain evidence="2">Bifidobacterium_longum_subsp_infantis_JG_Bg463</strain>
    </source>
</reference>
<evidence type="ECO:0000313" key="3">
    <source>
        <dbReference type="Proteomes" id="UP000345266"/>
    </source>
</evidence>
<organism evidence="2 3">
    <name type="scientific">Bifidobacterium longum subsp. infantis</name>
    <dbReference type="NCBI Taxonomy" id="1682"/>
    <lineage>
        <taxon>Bacteria</taxon>
        <taxon>Bacillati</taxon>
        <taxon>Actinomycetota</taxon>
        <taxon>Actinomycetes</taxon>
        <taxon>Bifidobacteriales</taxon>
        <taxon>Bifidobacteriaceae</taxon>
        <taxon>Bifidobacterium</taxon>
    </lineage>
</organism>
<feature type="transmembrane region" description="Helical" evidence="1">
    <location>
        <begin position="71"/>
        <end position="92"/>
    </location>
</feature>
<proteinExistence type="predicted"/>
<dbReference type="RefSeq" id="WP_186277897.1">
    <property type="nucleotide sequence ID" value="NZ_CABHND010000012.1"/>
</dbReference>
<evidence type="ECO:0000313" key="2">
    <source>
        <dbReference type="EMBL" id="VUX31084.1"/>
    </source>
</evidence>
<dbReference type="Proteomes" id="UP000345266">
    <property type="component" value="Unassembled WGS sequence"/>
</dbReference>
<dbReference type="EMBL" id="CABHNT010000017">
    <property type="protein sequence ID" value="VUX31084.1"/>
    <property type="molecule type" value="Genomic_DNA"/>
</dbReference>
<keyword evidence="1" id="KW-1133">Transmembrane helix</keyword>
<feature type="transmembrane region" description="Helical" evidence="1">
    <location>
        <begin position="20"/>
        <end position="39"/>
    </location>
</feature>
<evidence type="ECO:0000256" key="1">
    <source>
        <dbReference type="SAM" id="Phobius"/>
    </source>
</evidence>
<dbReference type="AlphaFoldDB" id="A0A564VES8"/>
<name>A0A564VES8_BIFLI</name>